<dbReference type="Proteomes" id="UP001373714">
    <property type="component" value="Unassembled WGS sequence"/>
</dbReference>
<dbReference type="AlphaFoldDB" id="A0AAV9UUG4"/>
<protein>
    <recommendedName>
        <fullName evidence="3">F-box domain-containing protein</fullName>
    </recommendedName>
</protein>
<name>A0AAV9UUG4_9PEZI</name>
<evidence type="ECO:0000313" key="1">
    <source>
        <dbReference type="EMBL" id="KAK6349269.1"/>
    </source>
</evidence>
<evidence type="ECO:0008006" key="3">
    <source>
        <dbReference type="Google" id="ProtNLM"/>
    </source>
</evidence>
<comment type="caution">
    <text evidence="1">The sequence shown here is derived from an EMBL/GenBank/DDBJ whole genome shotgun (WGS) entry which is preliminary data.</text>
</comment>
<dbReference type="SUPFAM" id="SSF52047">
    <property type="entry name" value="RNI-like"/>
    <property type="match status" value="1"/>
</dbReference>
<dbReference type="InterPro" id="IPR032675">
    <property type="entry name" value="LRR_dom_sf"/>
</dbReference>
<keyword evidence="2" id="KW-1185">Reference proteome</keyword>
<reference evidence="1 2" key="1">
    <citation type="submission" date="2019-10" db="EMBL/GenBank/DDBJ databases">
        <authorList>
            <person name="Palmer J.M."/>
        </authorList>
    </citation>
    <scope>NUCLEOTIDE SEQUENCE [LARGE SCALE GENOMIC DNA]</scope>
    <source>
        <strain evidence="1 2">TWF730</strain>
    </source>
</reference>
<gene>
    <name evidence="1" type="ORF">TWF730_010019</name>
</gene>
<dbReference type="Gene3D" id="3.80.10.10">
    <property type="entry name" value="Ribonuclease Inhibitor"/>
    <property type="match status" value="1"/>
</dbReference>
<accession>A0AAV9UUG4</accession>
<dbReference type="EMBL" id="JAVHNS010000007">
    <property type="protein sequence ID" value="KAK6349269.1"/>
    <property type="molecule type" value="Genomic_DNA"/>
</dbReference>
<proteinExistence type="predicted"/>
<organism evidence="1 2">
    <name type="scientific">Orbilia blumenaviensis</name>
    <dbReference type="NCBI Taxonomy" id="1796055"/>
    <lineage>
        <taxon>Eukaryota</taxon>
        <taxon>Fungi</taxon>
        <taxon>Dikarya</taxon>
        <taxon>Ascomycota</taxon>
        <taxon>Pezizomycotina</taxon>
        <taxon>Orbiliomycetes</taxon>
        <taxon>Orbiliales</taxon>
        <taxon>Orbiliaceae</taxon>
        <taxon>Orbilia</taxon>
    </lineage>
</organism>
<evidence type="ECO:0000313" key="2">
    <source>
        <dbReference type="Proteomes" id="UP001373714"/>
    </source>
</evidence>
<dbReference type="CDD" id="cd09917">
    <property type="entry name" value="F-box_SF"/>
    <property type="match status" value="2"/>
</dbReference>
<sequence length="839" mass="96309">MASFIPLPNEILAKIFSDECLSDIDLSKTVQACKLFREVVQEYPGRKLTFIVDAPSLIGWRFVRCLLRNPEIGEYFREIKLEWDRRAYGLPEDEDRWTDTWNWTEQEKEQISTFCAKWDINEKTTSLILEGRNSEPLLPLILCLTPKLKSLDMGDVDPQIMNIRDNCTSRDQRRSAREYLIYKFGPKDPFSPDRYPFQDISGARNRIQEEYGTILKMHRPRDHSIFFFDNLQYRVGGGEVKPKSLSPGLASLEYFSIGCSKTRKDVYGGKNHVPGFLPVLLLPRIETIEIVENIHKDLVPTYFGYHPFDTQELYNDGLSTAKRLTIRLMLANHDEQHDKDAFIRFFTKISRIAANLEYVHIHTQHPHRYAETSALDEEVTKIFLQNSRNLDPKNILVNGGSFDETGKFFADEGRRRAVARKQRLYQLAQGKRVLKPPPPIVTHSRTLVPGILKYLLRKDVFSLMLSCKALHEICHPYLWSGFHFTTVDACLNSDNVFRHTIPSFRYKHLIDSIQRQDGGVLEHLEWLGFNLTFYVYGVTKYAKQLLSTLSDQIQLGNTPKLKYLHISWGDMLSNPVPYLGCSWLFDDPENIRLHHTIKAYAESRPLEDFTISLEVSIDTLLTEAPSLLDLSKLKTLVLSLSRHLPEEQINSSTDLFAHAPNLENLTLENNMSFGELEDAFPGLQHAVSGLKRLESLSIGDRYHSLLLALIVPPPSCKTVSYQGRATSTWWEKFAKEPFPNVERMILNCEEISESCIESKSGGELTPINKMMLGDIGVSGLKWLSVNPWGYSNKDIAFKGYPPDFVPRMVKQNRNLSKECLKQLSSQLAESYIEGRETSI</sequence>